<dbReference type="PANTHER" id="PTHR47691">
    <property type="entry name" value="REGULATOR-RELATED"/>
    <property type="match status" value="1"/>
</dbReference>
<reference evidence="3" key="1">
    <citation type="submission" date="2020-05" db="EMBL/GenBank/DDBJ databases">
        <title>Mycena genomes resolve the evolution of fungal bioluminescence.</title>
        <authorList>
            <person name="Tsai I.J."/>
        </authorList>
    </citation>
    <scope>NUCLEOTIDE SEQUENCE</scope>
    <source>
        <strain evidence="3">CCC161011</strain>
    </source>
</reference>
<evidence type="ECO:0000256" key="1">
    <source>
        <dbReference type="SAM" id="MobiDB-lite"/>
    </source>
</evidence>
<dbReference type="InterPro" id="IPR059179">
    <property type="entry name" value="MLKL-like_MCAfunc"/>
</dbReference>
<dbReference type="Pfam" id="PF20703">
    <property type="entry name" value="nSTAND1"/>
    <property type="match status" value="1"/>
</dbReference>
<dbReference type="OrthoDB" id="3027658at2759"/>
<dbReference type="AlphaFoldDB" id="A0A8H7CRE4"/>
<dbReference type="Gene3D" id="1.25.40.10">
    <property type="entry name" value="Tetratricopeptide repeat domain"/>
    <property type="match status" value="2"/>
</dbReference>
<proteinExistence type="predicted"/>
<dbReference type="InterPro" id="IPR049052">
    <property type="entry name" value="nSTAND1"/>
</dbReference>
<dbReference type="SUPFAM" id="SSF52540">
    <property type="entry name" value="P-loop containing nucleoside triphosphate hydrolases"/>
    <property type="match status" value="1"/>
</dbReference>
<dbReference type="EMBL" id="JACAZI010000014">
    <property type="protein sequence ID" value="KAF7344728.1"/>
    <property type="molecule type" value="Genomic_DNA"/>
</dbReference>
<evidence type="ECO:0000259" key="2">
    <source>
        <dbReference type="Pfam" id="PF20703"/>
    </source>
</evidence>
<protein>
    <submittedName>
        <fullName evidence="3">NB-ARC domain-containing protein</fullName>
    </submittedName>
</protein>
<sequence length="1011" mass="112102">MPPGSAATADRLLDYAAVAANTLRDVATASQIPFLARVCTITLTIIPMVENTRFQRERCLCILEEIHHSLCALTYLAILSDDIQAPRMLDQIAQYAGTLQKFDACLRSQRELGTIKRLFKQGEITAQLDTCETELRASLGIFTAEQAVRLATAVIELNLDTETRHQELLELISSQSSSFDTVSLIGRSSSNVSSGSLSLLPAFPKIFHGRETELEELIDILMATPARVAILGPGGMGKTTLAVAALHDHKVENKYQTRHFISCDSAHTRDSLVAIIASHLGLDTSRTSERALLALLSAGHPCLMILDNFETAWEALEGREKVEAFLALLADIPHVALLLTMRGAERPGKVQWTHPFMRPLLPLEQAAARQTFIEIADEIYDGSEVDQLSDITDNIPLAVHLVAGIAASVGCQDTIERWNLERTALLSAVELLSLMSLLSDGISDLDLVQSNIPILDVPNCKTTLIRTSLAYIDNVGRFKVLAPIRDYIQLARPPSMQLVRPLRKYLIEILKLHAAWWHGSSFASDLVPRIISNLGNLHSILLQGLDSDEDLRESILGIIMLSAFTIPMNRGFTPLMLRLPEVLSGMDDSELHGRFIEARFYDVVASYYHECAGDLEKAEDFCRRALSVISQSNSHTAKLRPLTALGLIEYQRANYSKALHLAHETHRFGRALGNVRGELIGIRLQAMCYTSMGEFKQCMQCLKEGKELVVQAGLQGGQLEILLMGIEAEVYLLKTEYSDARRIQMAILHQTSKVLSPVDHAHALSNIAFLDIVTGACTDVVSRNLNAATTIFGNVPYPHGISISECFRTELRQREGDIAGARGEYMRMFAAAYNRNNQLVGFCLAKLADPTNPVHSDTECERWAIVFLAYTLRPQVRSRLLIHQALRCLGDVLWRQGADDTALNILELALEGFMQMDVHQSRAECMRTMGDVHVHHGDICRAREMWEAARPLFERSEQKKEVVKIDEKLQALGVVQKLDKIPQVELPTPEGTLQDSGADTKKQKSALIPAL</sequence>
<organism evidence="3 4">
    <name type="scientific">Mycena venus</name>
    <dbReference type="NCBI Taxonomy" id="2733690"/>
    <lineage>
        <taxon>Eukaryota</taxon>
        <taxon>Fungi</taxon>
        <taxon>Dikarya</taxon>
        <taxon>Basidiomycota</taxon>
        <taxon>Agaricomycotina</taxon>
        <taxon>Agaricomycetes</taxon>
        <taxon>Agaricomycetidae</taxon>
        <taxon>Agaricales</taxon>
        <taxon>Marasmiineae</taxon>
        <taxon>Mycenaceae</taxon>
        <taxon>Mycena</taxon>
    </lineage>
</organism>
<comment type="caution">
    <text evidence="3">The sequence shown here is derived from an EMBL/GenBank/DDBJ whole genome shotgun (WGS) entry which is preliminary data.</text>
</comment>
<dbReference type="GO" id="GO:0007166">
    <property type="term" value="P:cell surface receptor signaling pathway"/>
    <property type="evidence" value="ECO:0007669"/>
    <property type="project" value="InterPro"/>
</dbReference>
<dbReference type="Proteomes" id="UP000620124">
    <property type="component" value="Unassembled WGS sequence"/>
</dbReference>
<feature type="region of interest" description="Disordered" evidence="1">
    <location>
        <begin position="985"/>
        <end position="1011"/>
    </location>
</feature>
<dbReference type="SUPFAM" id="SSF48452">
    <property type="entry name" value="TPR-like"/>
    <property type="match status" value="1"/>
</dbReference>
<evidence type="ECO:0000313" key="4">
    <source>
        <dbReference type="Proteomes" id="UP000620124"/>
    </source>
</evidence>
<dbReference type="CDD" id="cd21037">
    <property type="entry name" value="MLKL_NTD"/>
    <property type="match status" value="1"/>
</dbReference>
<dbReference type="InterPro" id="IPR027417">
    <property type="entry name" value="P-loop_NTPase"/>
</dbReference>
<dbReference type="InterPro" id="IPR011990">
    <property type="entry name" value="TPR-like_helical_dom_sf"/>
</dbReference>
<keyword evidence="4" id="KW-1185">Reference proteome</keyword>
<dbReference type="PANTHER" id="PTHR47691:SF3">
    <property type="entry name" value="HTH-TYPE TRANSCRIPTIONAL REGULATOR RV0890C-RELATED"/>
    <property type="match status" value="1"/>
</dbReference>
<gene>
    <name evidence="3" type="ORF">MVEN_01633500</name>
</gene>
<feature type="domain" description="Novel STAND NTPase 1" evidence="2">
    <location>
        <begin position="205"/>
        <end position="342"/>
    </location>
</feature>
<evidence type="ECO:0000313" key="3">
    <source>
        <dbReference type="EMBL" id="KAF7344728.1"/>
    </source>
</evidence>
<dbReference type="Gene3D" id="3.40.50.300">
    <property type="entry name" value="P-loop containing nucleotide triphosphate hydrolases"/>
    <property type="match status" value="1"/>
</dbReference>
<dbReference type="Gene3D" id="1.20.930.20">
    <property type="entry name" value="Adaptor protein Cbl, N-terminal domain"/>
    <property type="match status" value="1"/>
</dbReference>
<name>A0A8H7CRE4_9AGAR</name>
<accession>A0A8H7CRE4</accession>
<dbReference type="InterPro" id="IPR036537">
    <property type="entry name" value="Adaptor_Cbl_N_dom_sf"/>
</dbReference>